<dbReference type="InterPro" id="IPR032675">
    <property type="entry name" value="LRR_dom_sf"/>
</dbReference>
<sequence>MDLLPRSDVPTSLCDHCDHALEHVRYDLDSAMSALRHNYSPEGADIDEIILTMAAIDCHFEVYDPEISRLQSILASLQMQKARLQWYQECCRSVIAPIRKLPSEILETIFLACASPQPNVIPVVGQVCRHWRDVAESTPQLWSNISIGRTRFTFSQRYYDLASLFLKRSTTRPLSISIRNPADTRLVSLLFGHADRWGTLRLSSTDKSTYNSLPLHNRALPMLEKLEIIEPTTGPNEGDPVKILHNAPNLKYVVLKNPLDFWDLPWAQLTRLQYDVAATTDAIRILRLCPHLEECALDKLKEAYAADLDGSPIQPLRMRKLRSLRLAVDTVNPTHSVELMMKTFFDNLTTPCLTSLEIIGQWSPTDFMGFLARSACKLTHLTLGPGYMRDDKIIDVLQIVPSLNALVLDADIGTSRQIQNRAITDKLLRRLVFYPDSDCMLPSLTHFSLKTNLNFEDQALLDVIESRWVPWVTELYGVRVARLARVDLEFYGKKVKLGTESVGELKELAEAGLRITLQQGPEKISMFSSDEDENEESSAYVI</sequence>
<dbReference type="Gene3D" id="3.80.10.10">
    <property type="entry name" value="Ribonuclease Inhibitor"/>
    <property type="match status" value="1"/>
</dbReference>
<dbReference type="PANTHER" id="PTHR38926">
    <property type="entry name" value="F-BOX DOMAIN CONTAINING PROTEIN, EXPRESSED"/>
    <property type="match status" value="1"/>
</dbReference>
<dbReference type="InterPro" id="IPR036047">
    <property type="entry name" value="F-box-like_dom_sf"/>
</dbReference>
<organism evidence="2 3">
    <name type="scientific">Mycena venus</name>
    <dbReference type="NCBI Taxonomy" id="2733690"/>
    <lineage>
        <taxon>Eukaryota</taxon>
        <taxon>Fungi</taxon>
        <taxon>Dikarya</taxon>
        <taxon>Basidiomycota</taxon>
        <taxon>Agaricomycotina</taxon>
        <taxon>Agaricomycetes</taxon>
        <taxon>Agaricomycetidae</taxon>
        <taxon>Agaricales</taxon>
        <taxon>Marasmiineae</taxon>
        <taxon>Mycenaceae</taxon>
        <taxon>Mycena</taxon>
    </lineage>
</organism>
<dbReference type="Proteomes" id="UP000620124">
    <property type="component" value="Unassembled WGS sequence"/>
</dbReference>
<dbReference type="Gene3D" id="1.20.1280.50">
    <property type="match status" value="1"/>
</dbReference>
<keyword evidence="3" id="KW-1185">Reference proteome</keyword>
<dbReference type="EMBL" id="JACAZI010000008">
    <property type="protein sequence ID" value="KAF7353819.1"/>
    <property type="molecule type" value="Genomic_DNA"/>
</dbReference>
<accession>A0A8H6Y7F1</accession>
<evidence type="ECO:0000313" key="3">
    <source>
        <dbReference type="Proteomes" id="UP000620124"/>
    </source>
</evidence>
<protein>
    <submittedName>
        <fullName evidence="2">F-box domain-containing protein</fullName>
    </submittedName>
</protein>
<proteinExistence type="predicted"/>
<feature type="domain" description="F-box" evidence="1">
    <location>
        <begin position="95"/>
        <end position="145"/>
    </location>
</feature>
<name>A0A8H6Y7F1_9AGAR</name>
<comment type="caution">
    <text evidence="2">The sequence shown here is derived from an EMBL/GenBank/DDBJ whole genome shotgun (WGS) entry which is preliminary data.</text>
</comment>
<dbReference type="InterPro" id="IPR001810">
    <property type="entry name" value="F-box_dom"/>
</dbReference>
<evidence type="ECO:0000313" key="2">
    <source>
        <dbReference type="EMBL" id="KAF7353819.1"/>
    </source>
</evidence>
<dbReference type="PROSITE" id="PS50181">
    <property type="entry name" value="FBOX"/>
    <property type="match status" value="1"/>
</dbReference>
<gene>
    <name evidence="2" type="ORF">MVEN_01067500</name>
</gene>
<dbReference type="PANTHER" id="PTHR38926:SF5">
    <property type="entry name" value="F-BOX AND LEUCINE-RICH REPEAT PROTEIN 6"/>
    <property type="match status" value="1"/>
</dbReference>
<reference evidence="2" key="1">
    <citation type="submission" date="2020-05" db="EMBL/GenBank/DDBJ databases">
        <title>Mycena genomes resolve the evolution of fungal bioluminescence.</title>
        <authorList>
            <person name="Tsai I.J."/>
        </authorList>
    </citation>
    <scope>NUCLEOTIDE SEQUENCE</scope>
    <source>
        <strain evidence="2">CCC161011</strain>
    </source>
</reference>
<dbReference type="OrthoDB" id="3022400at2759"/>
<dbReference type="AlphaFoldDB" id="A0A8H6Y7F1"/>
<dbReference type="SUPFAM" id="SSF81383">
    <property type="entry name" value="F-box domain"/>
    <property type="match status" value="1"/>
</dbReference>
<dbReference type="Pfam" id="PF12937">
    <property type="entry name" value="F-box-like"/>
    <property type="match status" value="1"/>
</dbReference>
<evidence type="ECO:0000259" key="1">
    <source>
        <dbReference type="PROSITE" id="PS50181"/>
    </source>
</evidence>